<dbReference type="EMBL" id="JACHMY010000001">
    <property type="protein sequence ID" value="MBB5836435.1"/>
    <property type="molecule type" value="Genomic_DNA"/>
</dbReference>
<protein>
    <submittedName>
        <fullName evidence="1">DivIVA domain-containing protein</fullName>
    </submittedName>
</protein>
<organism evidence="1 2">
    <name type="scientific">Kribbella italica</name>
    <dbReference type="NCBI Taxonomy" id="1540520"/>
    <lineage>
        <taxon>Bacteria</taxon>
        <taxon>Bacillati</taxon>
        <taxon>Actinomycetota</taxon>
        <taxon>Actinomycetes</taxon>
        <taxon>Propionibacteriales</taxon>
        <taxon>Kribbellaceae</taxon>
        <taxon>Kribbella</taxon>
    </lineage>
</organism>
<evidence type="ECO:0000313" key="1">
    <source>
        <dbReference type="EMBL" id="MBB5836435.1"/>
    </source>
</evidence>
<dbReference type="NCBIfam" id="TIGR03544">
    <property type="entry name" value="DivI1A_domain"/>
    <property type="match status" value="1"/>
</dbReference>
<dbReference type="RefSeq" id="WP_184795949.1">
    <property type="nucleotide sequence ID" value="NZ_JACHMY010000001.1"/>
</dbReference>
<gene>
    <name evidence="1" type="ORF">HDA39_003169</name>
</gene>
<keyword evidence="2" id="KW-1185">Reference proteome</keyword>
<dbReference type="AlphaFoldDB" id="A0A7W9J6S6"/>
<evidence type="ECO:0000313" key="2">
    <source>
        <dbReference type="Proteomes" id="UP000549971"/>
    </source>
</evidence>
<dbReference type="InterPro" id="IPR019933">
    <property type="entry name" value="DivIVA_domain"/>
</dbReference>
<accession>A0A7W9J6S6</accession>
<name>A0A7W9J6S6_9ACTN</name>
<proteinExistence type="predicted"/>
<reference evidence="1 2" key="1">
    <citation type="submission" date="2020-08" db="EMBL/GenBank/DDBJ databases">
        <title>Sequencing the genomes of 1000 actinobacteria strains.</title>
        <authorList>
            <person name="Klenk H.-P."/>
        </authorList>
    </citation>
    <scope>NUCLEOTIDE SEQUENCE [LARGE SCALE GENOMIC DNA]</scope>
    <source>
        <strain evidence="1 2">DSM 28967</strain>
    </source>
</reference>
<dbReference type="Proteomes" id="UP000549971">
    <property type="component" value="Unassembled WGS sequence"/>
</dbReference>
<comment type="caution">
    <text evidence="1">The sequence shown here is derived from an EMBL/GenBank/DDBJ whole genome shotgun (WGS) entry which is preliminary data.</text>
</comment>
<sequence>MDTPLFRRVKWQQAYDVAEVDAFVARLEATVDGRAGGEPVTADEIREVQFRSSGLFREGYDVQEVDLFLDHAERLLSSR</sequence>
<dbReference type="Gene3D" id="6.10.250.660">
    <property type="match status" value="1"/>
</dbReference>